<evidence type="ECO:0000313" key="2">
    <source>
        <dbReference type="EMBL" id="KAA1135836.1"/>
    </source>
</evidence>
<comment type="caution">
    <text evidence="2">The sequence shown here is derived from an EMBL/GenBank/DDBJ whole genome shotgun (WGS) entry which is preliminary data.</text>
</comment>
<name>A0A5B0SCQ3_PUCGR</name>
<dbReference type="Proteomes" id="UP000325313">
    <property type="component" value="Unassembled WGS sequence"/>
</dbReference>
<feature type="region of interest" description="Disordered" evidence="1">
    <location>
        <begin position="58"/>
        <end position="88"/>
    </location>
</feature>
<proteinExistence type="predicted"/>
<reference evidence="2 3" key="1">
    <citation type="submission" date="2019-05" db="EMBL/GenBank/DDBJ databases">
        <title>Emergence of the Ug99 lineage of the wheat stem rust pathogen through somatic hybridization.</title>
        <authorList>
            <person name="Li F."/>
            <person name="Upadhyaya N.M."/>
            <person name="Sperschneider J."/>
            <person name="Matny O."/>
            <person name="Nguyen-Phuc H."/>
            <person name="Mago R."/>
            <person name="Raley C."/>
            <person name="Miller M.E."/>
            <person name="Silverstein K.A.T."/>
            <person name="Henningsen E."/>
            <person name="Hirsch C.D."/>
            <person name="Visser B."/>
            <person name="Pretorius Z.A."/>
            <person name="Steffenson B.J."/>
            <person name="Schwessinger B."/>
            <person name="Dodds P.N."/>
            <person name="Figueroa M."/>
        </authorList>
    </citation>
    <scope>NUCLEOTIDE SEQUENCE [LARGE SCALE GENOMIC DNA]</scope>
    <source>
        <strain evidence="2 3">Ug99</strain>
    </source>
</reference>
<sequence>MHHPDHPNDPSTAFTGPIHITVIITPLHVLQTDNPHISFIFNDSTTWLRFSKKRVGSPNISTLREGPISPNNEHSHKISCPDSEQDRCSTSVVDKPVTGCFEHRHPTVPKKVTKFPENERPSIEPPQSASAQDIIFLGPFPKTIPVSAVVRLKK</sequence>
<gene>
    <name evidence="2" type="ORF">PGTUg99_029175</name>
</gene>
<evidence type="ECO:0000313" key="3">
    <source>
        <dbReference type="Proteomes" id="UP000325313"/>
    </source>
</evidence>
<dbReference type="AlphaFoldDB" id="A0A5B0SCQ3"/>
<dbReference type="EMBL" id="VDEP01000037">
    <property type="protein sequence ID" value="KAA1135836.1"/>
    <property type="molecule type" value="Genomic_DNA"/>
</dbReference>
<organism evidence="2 3">
    <name type="scientific">Puccinia graminis f. sp. tritici</name>
    <dbReference type="NCBI Taxonomy" id="56615"/>
    <lineage>
        <taxon>Eukaryota</taxon>
        <taxon>Fungi</taxon>
        <taxon>Dikarya</taxon>
        <taxon>Basidiomycota</taxon>
        <taxon>Pucciniomycotina</taxon>
        <taxon>Pucciniomycetes</taxon>
        <taxon>Pucciniales</taxon>
        <taxon>Pucciniaceae</taxon>
        <taxon>Puccinia</taxon>
    </lineage>
</organism>
<evidence type="ECO:0000256" key="1">
    <source>
        <dbReference type="SAM" id="MobiDB-lite"/>
    </source>
</evidence>
<accession>A0A5B0SCQ3</accession>
<protein>
    <submittedName>
        <fullName evidence="2">Uncharacterized protein</fullName>
    </submittedName>
</protein>